<dbReference type="Proteomes" id="UP000246996">
    <property type="component" value="Chromosome"/>
</dbReference>
<dbReference type="PROSITE" id="PS51186">
    <property type="entry name" value="GNAT"/>
    <property type="match status" value="1"/>
</dbReference>
<feature type="domain" description="N-acetyltransferase" evidence="1">
    <location>
        <begin position="25"/>
        <end position="162"/>
    </location>
</feature>
<protein>
    <submittedName>
        <fullName evidence="2">GNAT family N-acetyltransferase</fullName>
    </submittedName>
</protein>
<proteinExistence type="predicted"/>
<dbReference type="EMBL" id="CP027303">
    <property type="protein sequence ID" value="AWO76251.1"/>
    <property type="molecule type" value="Genomic_DNA"/>
</dbReference>
<dbReference type="GO" id="GO:0016747">
    <property type="term" value="F:acyltransferase activity, transferring groups other than amino-acyl groups"/>
    <property type="evidence" value="ECO:0007669"/>
    <property type="project" value="InterPro"/>
</dbReference>
<dbReference type="CDD" id="cd04301">
    <property type="entry name" value="NAT_SF"/>
    <property type="match status" value="1"/>
</dbReference>
<evidence type="ECO:0000313" key="3">
    <source>
        <dbReference type="Proteomes" id="UP000246996"/>
    </source>
</evidence>
<organism evidence="2 3">
    <name type="scientific">Geobacillus thermoleovorans</name>
    <name type="common">Bacillus thermoleovorans</name>
    <dbReference type="NCBI Taxonomy" id="33941"/>
    <lineage>
        <taxon>Bacteria</taxon>
        <taxon>Bacillati</taxon>
        <taxon>Bacillota</taxon>
        <taxon>Bacilli</taxon>
        <taxon>Bacillales</taxon>
        <taxon>Anoxybacillaceae</taxon>
        <taxon>Geobacillus</taxon>
        <taxon>Geobacillus thermoleovorans group</taxon>
    </lineage>
</organism>
<sequence length="162" mass="19080">MDKHGYHECRNRRREMGVMPQFVWLETEEEVRSAFPVMRELRTHLDEETYVALVREAQEKEGYKLAALYDQDKMVAVVGFMPMITLYNGRFIWVCDLVTTSAERSKGYGKALLSHVHEWAKEQGYGIVSLSSGLQRVDAHRFYEEKMEYQKVSYVFLKRLSI</sequence>
<reference evidence="3" key="1">
    <citation type="submission" date="2018-02" db="EMBL/GenBank/DDBJ databases">
        <title>The complete genome of bacterial strain SGAirxxxx.</title>
        <authorList>
            <person name="Schuster S.C."/>
        </authorList>
    </citation>
    <scope>NUCLEOTIDE SEQUENCE [LARGE SCALE GENOMIC DNA]</scope>
    <source>
        <strain evidence="3">SGAir0734</strain>
    </source>
</reference>
<dbReference type="InterPro" id="IPR016181">
    <property type="entry name" value="Acyl_CoA_acyltransferase"/>
</dbReference>
<dbReference type="Gene3D" id="3.40.630.30">
    <property type="match status" value="1"/>
</dbReference>
<accession>A0A2Z3NCU0</accession>
<evidence type="ECO:0000259" key="1">
    <source>
        <dbReference type="PROSITE" id="PS51186"/>
    </source>
</evidence>
<keyword evidence="2" id="KW-0808">Transferase</keyword>
<dbReference type="SUPFAM" id="SSF55729">
    <property type="entry name" value="Acyl-CoA N-acyltransferases (Nat)"/>
    <property type="match status" value="1"/>
</dbReference>
<name>A0A2Z3NCU0_GEOTH</name>
<gene>
    <name evidence="2" type="ORF">C1N76_18270</name>
</gene>
<dbReference type="InterPro" id="IPR000182">
    <property type="entry name" value="GNAT_dom"/>
</dbReference>
<dbReference type="AlphaFoldDB" id="A0A2Z3NCU0"/>
<evidence type="ECO:0000313" key="2">
    <source>
        <dbReference type="EMBL" id="AWO76251.1"/>
    </source>
</evidence>
<dbReference type="Pfam" id="PF00583">
    <property type="entry name" value="Acetyltransf_1"/>
    <property type="match status" value="1"/>
</dbReference>